<evidence type="ECO:0000313" key="2">
    <source>
        <dbReference type="Proteomes" id="UP000604825"/>
    </source>
</evidence>
<gene>
    <name evidence="1" type="ORF">NCGR_LOCUS54446</name>
</gene>
<proteinExistence type="predicted"/>
<protein>
    <submittedName>
        <fullName evidence="1">Uncharacterized protein</fullName>
    </submittedName>
</protein>
<name>A0A811RMB0_9POAL</name>
<comment type="caution">
    <text evidence="1">The sequence shown here is derived from an EMBL/GenBank/DDBJ whole genome shotgun (WGS) entry which is preliminary data.</text>
</comment>
<reference evidence="1" key="1">
    <citation type="submission" date="2020-10" db="EMBL/GenBank/DDBJ databases">
        <authorList>
            <person name="Han B."/>
            <person name="Lu T."/>
            <person name="Zhao Q."/>
            <person name="Huang X."/>
            <person name="Zhao Y."/>
        </authorList>
    </citation>
    <scope>NUCLEOTIDE SEQUENCE</scope>
</reference>
<keyword evidence="2" id="KW-1185">Reference proteome</keyword>
<dbReference type="Proteomes" id="UP000604825">
    <property type="component" value="Unassembled WGS sequence"/>
</dbReference>
<dbReference type="AlphaFoldDB" id="A0A811RMB0"/>
<sequence>MVTYHPSLSLLRPSVLTARASVIGRCPTPNAFVSTPVVSAVPLRLRPLRAAAGGAASPVTSKPRPLASSYTLLATPRGMLRSSCKCLLARLLRRSVAIMEANARFRLPRCSTSRVATSSRLVSSRFYAIPADA</sequence>
<accession>A0A811RMB0</accession>
<evidence type="ECO:0000313" key="1">
    <source>
        <dbReference type="EMBL" id="CAD6271159.1"/>
    </source>
</evidence>
<dbReference type="EMBL" id="CAJGYO010000016">
    <property type="protein sequence ID" value="CAD6271159.1"/>
    <property type="molecule type" value="Genomic_DNA"/>
</dbReference>
<organism evidence="1 2">
    <name type="scientific">Miscanthus lutarioriparius</name>
    <dbReference type="NCBI Taxonomy" id="422564"/>
    <lineage>
        <taxon>Eukaryota</taxon>
        <taxon>Viridiplantae</taxon>
        <taxon>Streptophyta</taxon>
        <taxon>Embryophyta</taxon>
        <taxon>Tracheophyta</taxon>
        <taxon>Spermatophyta</taxon>
        <taxon>Magnoliopsida</taxon>
        <taxon>Liliopsida</taxon>
        <taxon>Poales</taxon>
        <taxon>Poaceae</taxon>
        <taxon>PACMAD clade</taxon>
        <taxon>Panicoideae</taxon>
        <taxon>Andropogonodae</taxon>
        <taxon>Andropogoneae</taxon>
        <taxon>Saccharinae</taxon>
        <taxon>Miscanthus</taxon>
    </lineage>
</organism>